<dbReference type="AlphaFoldDB" id="A0A212PVW5"/>
<keyword evidence="2" id="KW-1185">Reference proteome</keyword>
<reference evidence="2" key="1">
    <citation type="submission" date="2017-06" db="EMBL/GenBank/DDBJ databases">
        <authorList>
            <person name="Varghese N."/>
            <person name="Submissions S."/>
        </authorList>
    </citation>
    <scope>NUCLEOTIDE SEQUENCE [LARGE SCALE GENOMIC DNA]</scope>
    <source>
        <strain evidence="2">DSM 137</strain>
    </source>
</reference>
<protein>
    <submittedName>
        <fullName evidence="1">Uncharacterized protein</fullName>
    </submittedName>
</protein>
<accession>A0A212PVW5</accession>
<dbReference type="Proteomes" id="UP000198418">
    <property type="component" value="Unassembled WGS sequence"/>
</dbReference>
<sequence>MANAFSGELTVPVSVGEIADKITILRIKRARIEDSAKRVNVLAELAALDAIFSGAFPHLSADAAAKIDRLQSINERLWEIEDDIRLCERDGDFGAKFIALARSVYVTNDERARVKKDINLLLGSKYIEEKSYAGS</sequence>
<organism evidence="1 2">
    <name type="scientific">Rhodoblastus acidophilus</name>
    <name type="common">Rhodopseudomonas acidophila</name>
    <dbReference type="NCBI Taxonomy" id="1074"/>
    <lineage>
        <taxon>Bacteria</taxon>
        <taxon>Pseudomonadati</taxon>
        <taxon>Pseudomonadota</taxon>
        <taxon>Alphaproteobacteria</taxon>
        <taxon>Hyphomicrobiales</taxon>
        <taxon>Rhodoblastaceae</taxon>
        <taxon>Rhodoblastus</taxon>
    </lineage>
</organism>
<dbReference type="OrthoDB" id="9155693at2"/>
<dbReference type="InterPro" id="IPR046163">
    <property type="entry name" value="DUF6165"/>
</dbReference>
<gene>
    <name evidence="1" type="ORF">SAMN06265338_10139</name>
</gene>
<dbReference type="RefSeq" id="WP_088518559.1">
    <property type="nucleotide sequence ID" value="NZ_FYDG01000001.1"/>
</dbReference>
<name>A0A212PVW5_RHOAC</name>
<dbReference type="EMBL" id="FYDG01000001">
    <property type="protein sequence ID" value="SNB51107.1"/>
    <property type="molecule type" value="Genomic_DNA"/>
</dbReference>
<evidence type="ECO:0000313" key="1">
    <source>
        <dbReference type="EMBL" id="SNB51107.1"/>
    </source>
</evidence>
<dbReference type="Pfam" id="PF19662">
    <property type="entry name" value="DUF6165"/>
    <property type="match status" value="1"/>
</dbReference>
<evidence type="ECO:0000313" key="2">
    <source>
        <dbReference type="Proteomes" id="UP000198418"/>
    </source>
</evidence>
<proteinExistence type="predicted"/>